<organism evidence="1">
    <name type="scientific">human gut metagenome</name>
    <dbReference type="NCBI Taxonomy" id="408170"/>
    <lineage>
        <taxon>unclassified sequences</taxon>
        <taxon>metagenomes</taxon>
        <taxon>organismal metagenomes</taxon>
    </lineage>
</organism>
<evidence type="ECO:0000313" key="1">
    <source>
        <dbReference type="EMBL" id="EKC69278.1"/>
    </source>
</evidence>
<reference evidence="1" key="1">
    <citation type="journal article" date="2013" name="Environ. Microbiol.">
        <title>Microbiota from the distal guts of lean and obese adolescents exhibit partial functional redundancy besides clear differences in community structure.</title>
        <authorList>
            <person name="Ferrer M."/>
            <person name="Ruiz A."/>
            <person name="Lanza F."/>
            <person name="Haange S.B."/>
            <person name="Oberbach A."/>
            <person name="Till H."/>
            <person name="Bargiela R."/>
            <person name="Campoy C."/>
            <person name="Segura M.T."/>
            <person name="Richter M."/>
            <person name="von Bergen M."/>
            <person name="Seifert J."/>
            <person name="Suarez A."/>
        </authorList>
    </citation>
    <scope>NUCLEOTIDE SEQUENCE</scope>
</reference>
<name>K1THL7_9ZZZZ</name>
<accession>K1THL7</accession>
<feature type="non-terminal residue" evidence="1">
    <location>
        <position position="1"/>
    </location>
</feature>
<dbReference type="EMBL" id="AJWZ01003053">
    <property type="protein sequence ID" value="EKC69278.1"/>
    <property type="molecule type" value="Genomic_DNA"/>
</dbReference>
<sequence length="127" mass="15194">FLEPLKALIRFCDKYGIDDIEEMEQADENRFYLYLNKESEIIKKQASKIVEFARRTLFLTDSETNWQRVSGIWIGFSLINQESMPVHLLKAFHLLIFMKKKIVGIYNYTQNIWSEYLICPYQISEIK</sequence>
<gene>
    <name evidence="1" type="ORF">OBE_04491</name>
</gene>
<proteinExistence type="predicted"/>
<dbReference type="AlphaFoldDB" id="K1THL7"/>
<protein>
    <submittedName>
        <fullName evidence="1">Uncharacterized protein</fullName>
    </submittedName>
</protein>
<comment type="caution">
    <text evidence="1">The sequence shown here is derived from an EMBL/GenBank/DDBJ whole genome shotgun (WGS) entry which is preliminary data.</text>
</comment>